<evidence type="ECO:0000256" key="7">
    <source>
        <dbReference type="ARBA" id="ARBA00022927"/>
    </source>
</evidence>
<reference evidence="12 13" key="1">
    <citation type="submission" date="2019-10" db="EMBL/GenBank/DDBJ databases">
        <title>A soil myxobacterium in the family Polyangiaceae.</title>
        <authorList>
            <person name="Li Y."/>
            <person name="Wang J."/>
        </authorList>
    </citation>
    <scope>NUCLEOTIDE SEQUENCE [LARGE SCALE GENOMIC DNA]</scope>
    <source>
        <strain evidence="12 13">DSM 14734</strain>
    </source>
</reference>
<evidence type="ECO:0000313" key="12">
    <source>
        <dbReference type="EMBL" id="MRG91735.1"/>
    </source>
</evidence>
<feature type="domain" description="TonB C-terminal" evidence="11">
    <location>
        <begin position="73"/>
        <end position="136"/>
    </location>
</feature>
<keyword evidence="4" id="KW-1003">Cell membrane</keyword>
<evidence type="ECO:0000256" key="5">
    <source>
        <dbReference type="ARBA" id="ARBA00022519"/>
    </source>
</evidence>
<gene>
    <name evidence="12" type="ORF">GF068_07325</name>
</gene>
<dbReference type="GO" id="GO:0015031">
    <property type="term" value="P:protein transport"/>
    <property type="evidence" value="ECO:0007669"/>
    <property type="project" value="UniProtKB-KW"/>
</dbReference>
<dbReference type="AlphaFoldDB" id="A0A6N7PNM1"/>
<keyword evidence="8" id="KW-1133">Transmembrane helix</keyword>
<dbReference type="Proteomes" id="UP000440224">
    <property type="component" value="Unassembled WGS sequence"/>
</dbReference>
<dbReference type="GO" id="GO:0031992">
    <property type="term" value="F:energy transducer activity"/>
    <property type="evidence" value="ECO:0007669"/>
    <property type="project" value="TreeGrafter"/>
</dbReference>
<dbReference type="NCBIfam" id="TIGR01352">
    <property type="entry name" value="tonB_Cterm"/>
    <property type="match status" value="1"/>
</dbReference>
<dbReference type="InterPro" id="IPR006260">
    <property type="entry name" value="TonB/TolA_C"/>
</dbReference>
<evidence type="ECO:0000256" key="9">
    <source>
        <dbReference type="ARBA" id="ARBA00023136"/>
    </source>
</evidence>
<evidence type="ECO:0000259" key="11">
    <source>
        <dbReference type="Pfam" id="PF03544"/>
    </source>
</evidence>
<keyword evidence="9" id="KW-0472">Membrane</keyword>
<dbReference type="InterPro" id="IPR037682">
    <property type="entry name" value="TonB_C"/>
</dbReference>
<keyword evidence="13" id="KW-1185">Reference proteome</keyword>
<name>A0A6N7PNM1_9BACT</name>
<comment type="subcellular location">
    <subcellularLocation>
        <location evidence="1">Cell inner membrane</location>
        <topology evidence="1">Single-pass membrane protein</topology>
        <orientation evidence="1">Periplasmic side</orientation>
    </subcellularLocation>
</comment>
<feature type="compositionally biased region" description="Low complexity" evidence="10">
    <location>
        <begin position="24"/>
        <end position="34"/>
    </location>
</feature>
<protein>
    <submittedName>
        <fullName evidence="12">TonB family protein</fullName>
    </submittedName>
</protein>
<dbReference type="EMBL" id="WJIE01000002">
    <property type="protein sequence ID" value="MRG91735.1"/>
    <property type="molecule type" value="Genomic_DNA"/>
</dbReference>
<keyword evidence="6" id="KW-0812">Transmembrane</keyword>
<feature type="region of interest" description="Disordered" evidence="10">
    <location>
        <begin position="24"/>
        <end position="43"/>
    </location>
</feature>
<dbReference type="GO" id="GO:0055085">
    <property type="term" value="P:transmembrane transport"/>
    <property type="evidence" value="ECO:0007669"/>
    <property type="project" value="InterPro"/>
</dbReference>
<keyword evidence="5" id="KW-0997">Cell inner membrane</keyword>
<dbReference type="OrthoDB" id="5381802at2"/>
<sequence>MNRRALGAFIVVNLAACAPKEGTAPVETAAEATPRIGERSEGCLSGELPEGVLPFQAGMKRPEPSVAPPLRVPSRAIEVKAEGRIRARCIITTEGKAEHCVLLETIPYMSEAALWALTNQQYQPAEKNGEPIAVDYEYGWDVRLPPKPGAAPEVPSEAKPPVRVNPNARMTRPVKISGPEMKYTPRALCNRVEGELLVHCTITEKGDVESCRVLRTVPYMEDFAVRALESSKFRPATFDGRPQRIGYTFKFRLALRPAPR</sequence>
<evidence type="ECO:0000256" key="8">
    <source>
        <dbReference type="ARBA" id="ARBA00022989"/>
    </source>
</evidence>
<dbReference type="GO" id="GO:0098797">
    <property type="term" value="C:plasma membrane protein complex"/>
    <property type="evidence" value="ECO:0007669"/>
    <property type="project" value="TreeGrafter"/>
</dbReference>
<evidence type="ECO:0000256" key="1">
    <source>
        <dbReference type="ARBA" id="ARBA00004383"/>
    </source>
</evidence>
<comment type="similarity">
    <text evidence="2">Belongs to the TonB family.</text>
</comment>
<dbReference type="InterPro" id="IPR051045">
    <property type="entry name" value="TonB-dependent_transducer"/>
</dbReference>
<keyword evidence="3" id="KW-0813">Transport</keyword>
<dbReference type="Pfam" id="PF03544">
    <property type="entry name" value="TonB_C"/>
    <property type="match status" value="2"/>
</dbReference>
<comment type="caution">
    <text evidence="12">The sequence shown here is derived from an EMBL/GenBank/DDBJ whole genome shotgun (WGS) entry which is preliminary data.</text>
</comment>
<organism evidence="12 13">
    <name type="scientific">Polyangium spumosum</name>
    <dbReference type="NCBI Taxonomy" id="889282"/>
    <lineage>
        <taxon>Bacteria</taxon>
        <taxon>Pseudomonadati</taxon>
        <taxon>Myxococcota</taxon>
        <taxon>Polyangia</taxon>
        <taxon>Polyangiales</taxon>
        <taxon>Polyangiaceae</taxon>
        <taxon>Polyangium</taxon>
    </lineage>
</organism>
<evidence type="ECO:0000256" key="10">
    <source>
        <dbReference type="SAM" id="MobiDB-lite"/>
    </source>
</evidence>
<dbReference type="PANTHER" id="PTHR33446:SF2">
    <property type="entry name" value="PROTEIN TONB"/>
    <property type="match status" value="1"/>
</dbReference>
<dbReference type="Gene3D" id="3.30.1150.10">
    <property type="match status" value="2"/>
</dbReference>
<feature type="domain" description="TonB C-terminal" evidence="11">
    <location>
        <begin position="180"/>
        <end position="253"/>
    </location>
</feature>
<accession>A0A6N7PNM1</accession>
<dbReference type="RefSeq" id="WP_153818618.1">
    <property type="nucleotide sequence ID" value="NZ_WJIE01000002.1"/>
</dbReference>
<keyword evidence="7" id="KW-0653">Protein transport</keyword>
<dbReference type="SUPFAM" id="SSF74653">
    <property type="entry name" value="TolA/TonB C-terminal domain"/>
    <property type="match status" value="2"/>
</dbReference>
<evidence type="ECO:0000256" key="4">
    <source>
        <dbReference type="ARBA" id="ARBA00022475"/>
    </source>
</evidence>
<evidence type="ECO:0000256" key="3">
    <source>
        <dbReference type="ARBA" id="ARBA00022448"/>
    </source>
</evidence>
<dbReference type="PANTHER" id="PTHR33446">
    <property type="entry name" value="PROTEIN TONB-RELATED"/>
    <property type="match status" value="1"/>
</dbReference>
<evidence type="ECO:0000313" key="13">
    <source>
        <dbReference type="Proteomes" id="UP000440224"/>
    </source>
</evidence>
<evidence type="ECO:0000256" key="2">
    <source>
        <dbReference type="ARBA" id="ARBA00006555"/>
    </source>
</evidence>
<proteinExistence type="inferred from homology"/>
<evidence type="ECO:0000256" key="6">
    <source>
        <dbReference type="ARBA" id="ARBA00022692"/>
    </source>
</evidence>